<feature type="transmembrane region" description="Helical" evidence="6">
    <location>
        <begin position="323"/>
        <end position="343"/>
    </location>
</feature>
<evidence type="ECO:0000256" key="1">
    <source>
        <dbReference type="ARBA" id="ARBA00004651"/>
    </source>
</evidence>
<keyword evidence="8" id="KW-1185">Reference proteome</keyword>
<evidence type="ECO:0000256" key="2">
    <source>
        <dbReference type="ARBA" id="ARBA00022475"/>
    </source>
</evidence>
<keyword evidence="3 6" id="KW-0812">Transmembrane</keyword>
<dbReference type="Pfam" id="PF01943">
    <property type="entry name" value="Polysacc_synt"/>
    <property type="match status" value="1"/>
</dbReference>
<evidence type="ECO:0000256" key="5">
    <source>
        <dbReference type="ARBA" id="ARBA00023136"/>
    </source>
</evidence>
<accession>A0A8E2IFF5</accession>
<dbReference type="RefSeq" id="WP_078109288.1">
    <property type="nucleotide sequence ID" value="NZ_CP065424.1"/>
</dbReference>
<evidence type="ECO:0000313" key="7">
    <source>
        <dbReference type="EMBL" id="OOP70115.1"/>
    </source>
</evidence>
<feature type="transmembrane region" description="Helical" evidence="6">
    <location>
        <begin position="118"/>
        <end position="138"/>
    </location>
</feature>
<feature type="transmembrane region" description="Helical" evidence="6">
    <location>
        <begin position="445"/>
        <end position="465"/>
    </location>
</feature>
<dbReference type="PIRSF" id="PIRSF038958">
    <property type="entry name" value="PG_synth_SpoVB"/>
    <property type="match status" value="1"/>
</dbReference>
<organism evidence="7 8">
    <name type="scientific">Heyndrickxia oleronia</name>
    <dbReference type="NCBI Taxonomy" id="38875"/>
    <lineage>
        <taxon>Bacteria</taxon>
        <taxon>Bacillati</taxon>
        <taxon>Bacillota</taxon>
        <taxon>Bacilli</taxon>
        <taxon>Bacillales</taxon>
        <taxon>Bacillaceae</taxon>
        <taxon>Heyndrickxia</taxon>
    </lineage>
</organism>
<feature type="transmembrane region" description="Helical" evidence="6">
    <location>
        <begin position="234"/>
        <end position="260"/>
    </location>
</feature>
<feature type="transmembrane region" description="Helical" evidence="6">
    <location>
        <begin position="280"/>
        <end position="302"/>
    </location>
</feature>
<protein>
    <submittedName>
        <fullName evidence="7">Polysaccharide biosynthesis/transport protein</fullName>
    </submittedName>
</protein>
<keyword evidence="4 6" id="KW-1133">Transmembrane helix</keyword>
<evidence type="ECO:0000256" key="6">
    <source>
        <dbReference type="SAM" id="Phobius"/>
    </source>
</evidence>
<dbReference type="EMBL" id="MTLA01000014">
    <property type="protein sequence ID" value="OOP70115.1"/>
    <property type="molecule type" value="Genomic_DNA"/>
</dbReference>
<dbReference type="InterPro" id="IPR050833">
    <property type="entry name" value="Poly_Biosynth_Transport"/>
</dbReference>
<dbReference type="GO" id="GO:0005886">
    <property type="term" value="C:plasma membrane"/>
    <property type="evidence" value="ECO:0007669"/>
    <property type="project" value="UniProtKB-SubCell"/>
</dbReference>
<evidence type="ECO:0000313" key="8">
    <source>
        <dbReference type="Proteomes" id="UP000189761"/>
    </source>
</evidence>
<dbReference type="PANTHER" id="PTHR30250:SF29">
    <property type="entry name" value="POLYSACCHARIDE BIOSYNTHESIS PROTEIN C-TERMINAL DOMAIN-CONTAINING PROTEIN"/>
    <property type="match status" value="1"/>
</dbReference>
<keyword evidence="2" id="KW-1003">Cell membrane</keyword>
<dbReference type="InterPro" id="IPR024923">
    <property type="entry name" value="PG_synth_SpoVB"/>
</dbReference>
<reference evidence="7 8" key="1">
    <citation type="submission" date="2017-01" db="EMBL/GenBank/DDBJ databases">
        <title>Draft genome sequence of Bacillus oleronius.</title>
        <authorList>
            <person name="Allam M."/>
        </authorList>
    </citation>
    <scope>NUCLEOTIDE SEQUENCE [LARGE SCALE GENOMIC DNA]</scope>
    <source>
        <strain evidence="7 8">DSM 9356</strain>
    </source>
</reference>
<dbReference type="PANTHER" id="PTHR30250">
    <property type="entry name" value="PST FAMILY PREDICTED COLANIC ACID TRANSPORTER"/>
    <property type="match status" value="1"/>
</dbReference>
<comment type="subcellular location">
    <subcellularLocation>
        <location evidence="1">Cell membrane</location>
        <topology evidence="1">Multi-pass membrane protein</topology>
    </subcellularLocation>
</comment>
<feature type="transmembrane region" description="Helical" evidence="6">
    <location>
        <begin position="182"/>
        <end position="202"/>
    </location>
</feature>
<proteinExistence type="predicted"/>
<dbReference type="Proteomes" id="UP000189761">
    <property type="component" value="Unassembled WGS sequence"/>
</dbReference>
<dbReference type="CDD" id="cd13124">
    <property type="entry name" value="MATE_SpoVB_like"/>
    <property type="match status" value="1"/>
</dbReference>
<comment type="caution">
    <text evidence="7">The sequence shown here is derived from an EMBL/GenBank/DDBJ whole genome shotgun (WGS) entry which is preliminary data.</text>
</comment>
<evidence type="ECO:0000256" key="3">
    <source>
        <dbReference type="ARBA" id="ARBA00022692"/>
    </source>
</evidence>
<feature type="transmembrane region" description="Helical" evidence="6">
    <location>
        <begin position="355"/>
        <end position="377"/>
    </location>
</feature>
<evidence type="ECO:0000256" key="4">
    <source>
        <dbReference type="ARBA" id="ARBA00022989"/>
    </source>
</evidence>
<feature type="transmembrane region" description="Helical" evidence="6">
    <location>
        <begin position="477"/>
        <end position="498"/>
    </location>
</feature>
<keyword evidence="5 6" id="KW-0472">Membrane</keyword>
<gene>
    <name evidence="7" type="ORF">BWZ43_01530</name>
</gene>
<feature type="transmembrane region" description="Helical" evidence="6">
    <location>
        <begin position="83"/>
        <end position="106"/>
    </location>
</feature>
<name>A0A8E2IFF5_9BACI</name>
<dbReference type="InterPro" id="IPR002797">
    <property type="entry name" value="Polysacc_synth"/>
</dbReference>
<feature type="transmembrane region" description="Helical" evidence="6">
    <location>
        <begin position="414"/>
        <end position="433"/>
    </location>
</feature>
<feature type="transmembrane region" description="Helical" evidence="6">
    <location>
        <begin position="39"/>
        <end position="62"/>
    </location>
</feature>
<dbReference type="AlphaFoldDB" id="A0A8E2IFF5"/>
<feature type="transmembrane region" description="Helical" evidence="6">
    <location>
        <begin position="386"/>
        <end position="408"/>
    </location>
</feature>
<sequence length="522" mass="57044">MNQSFIKSTLILSIATLVSKILGSIFRIPLQNIAGDQVLGIFSLVYPVYMVALTLSVAGIPIAISQLITKARVNQNQTDIRNIFVTAGILAFLFGVISFSFISIFSRPIAHVLGGQDTRLSLLIVASTLLIAPYMAVYRGFYQGFEDMRPTAISQVLEQLVRVGFILVIAYIFVQQHYTNQVIAGGIMIGSPIGALLSLIYLRSKFARDSIKPTSEVKYTYDDFKKIGKQILKISIPICIGAITMALLNFVDSITIPFSLRSFGDSEKEITYLYGIYGRGLSLVQIATVFSSSIVLPLIPLITSKLLNNERAQASNIIGRAHWLTNIVSWPAAFGLLALTLPLNLALFKNTEGSMVLAIINFSSVFTSLTVLGTGILQGMNKAKQAAIIIIIGVLAKVITNIVFVKYFGLTGAGISTLLIYIVIFFINTHLIMKNVSFSLWNRKTLVSILSSIVMGAVVGVPTLYLQITDWGRMSALLYLGGSIVIGGLIYAILLILLKAIDREELSSFPIIGKFFKKAMNQ</sequence>
<feature type="transmembrane region" description="Helical" evidence="6">
    <location>
        <begin position="159"/>
        <end position="176"/>
    </location>
</feature>